<dbReference type="OrthoDB" id="1150878at2"/>
<keyword evidence="4" id="KW-1185">Reference proteome</keyword>
<dbReference type="AlphaFoldDB" id="A0A5B8UNT0"/>
<dbReference type="KEGG" id="fgg:FSB75_20890"/>
<dbReference type="Pfam" id="PF13568">
    <property type="entry name" value="OMP_b-brl_2"/>
    <property type="match status" value="1"/>
</dbReference>
<organism evidence="3 4">
    <name type="scientific">Flavisolibacter ginsenosidimutans</name>
    <dbReference type="NCBI Taxonomy" id="661481"/>
    <lineage>
        <taxon>Bacteria</taxon>
        <taxon>Pseudomonadati</taxon>
        <taxon>Bacteroidota</taxon>
        <taxon>Chitinophagia</taxon>
        <taxon>Chitinophagales</taxon>
        <taxon>Chitinophagaceae</taxon>
        <taxon>Flavisolibacter</taxon>
    </lineage>
</organism>
<reference evidence="3 4" key="1">
    <citation type="journal article" date="2015" name="Int. J. Syst. Evol. Microbiol.">
        <title>Flavisolibacter ginsenosidimutans sp. nov., with ginsenoside-converting activity isolated from soil used for cultivating ginseng.</title>
        <authorList>
            <person name="Zhao Y."/>
            <person name="Liu Q."/>
            <person name="Kang M.S."/>
            <person name="Jin F."/>
            <person name="Yu H."/>
            <person name="Im W.T."/>
        </authorList>
    </citation>
    <scope>NUCLEOTIDE SEQUENCE [LARGE SCALE GENOMIC DNA]</scope>
    <source>
        <strain evidence="3 4">Gsoil 636</strain>
    </source>
</reference>
<evidence type="ECO:0000256" key="1">
    <source>
        <dbReference type="SAM" id="SignalP"/>
    </source>
</evidence>
<dbReference type="Proteomes" id="UP000321204">
    <property type="component" value="Chromosome"/>
</dbReference>
<dbReference type="InterPro" id="IPR025665">
    <property type="entry name" value="Beta-barrel_OMP_2"/>
</dbReference>
<keyword evidence="1" id="KW-0732">Signal</keyword>
<proteinExistence type="predicted"/>
<dbReference type="RefSeq" id="WP_146791425.1">
    <property type="nucleotide sequence ID" value="NZ_BAABIO010000003.1"/>
</dbReference>
<dbReference type="EMBL" id="CP042433">
    <property type="protein sequence ID" value="QEC58258.1"/>
    <property type="molecule type" value="Genomic_DNA"/>
</dbReference>
<accession>A0A5B8UNT0</accession>
<evidence type="ECO:0000259" key="2">
    <source>
        <dbReference type="Pfam" id="PF13568"/>
    </source>
</evidence>
<evidence type="ECO:0000313" key="4">
    <source>
        <dbReference type="Proteomes" id="UP000321204"/>
    </source>
</evidence>
<name>A0A5B8UNT0_9BACT</name>
<evidence type="ECO:0000313" key="3">
    <source>
        <dbReference type="EMBL" id="QEC58258.1"/>
    </source>
</evidence>
<protein>
    <submittedName>
        <fullName evidence="3">PorT family protein</fullName>
    </submittedName>
</protein>
<feature type="signal peptide" evidence="1">
    <location>
        <begin position="1"/>
        <end position="21"/>
    </location>
</feature>
<sequence length="231" mass="24337">MKLKHIAAGTALLFGSFLSHAQSGQLRVGLNLANVSVTPNGRVNDANQLTSFQVGVIGNVKLGSSFLSLQPGLLYTGKGSKIQKGTAGQAGYYKQTFNPMYLEVPLNLLFKAPIGGANRFFIGAGPYAAVGIAGKVKTEGTNILGQTYNRETDIQFSNDDPTTFNKEEGAGLGLVRRFDYGLNGTAGIEGKSLALGVNYGLGLAKLQSGTNSSADNNNKHRVLSVTLGFKF</sequence>
<feature type="domain" description="Outer membrane protein beta-barrel" evidence="2">
    <location>
        <begin position="26"/>
        <end position="206"/>
    </location>
</feature>
<gene>
    <name evidence="3" type="ORF">FSB75_20890</name>
</gene>
<feature type="chain" id="PRO_5022688859" evidence="1">
    <location>
        <begin position="22"/>
        <end position="231"/>
    </location>
</feature>